<dbReference type="PANTHER" id="PTHR24342:SF20">
    <property type="entry name" value="MYOSIN LIGHT CHAIN KINASE, SMOOTH MUSCLE"/>
    <property type="match status" value="1"/>
</dbReference>
<feature type="binding site" evidence="6">
    <location>
        <position position="65"/>
    </location>
    <ligand>
        <name>ATP</name>
        <dbReference type="ChEBI" id="CHEBI:30616"/>
    </ligand>
</feature>
<dbReference type="Gene3D" id="1.10.510.10">
    <property type="entry name" value="Transferase(Phosphotransferase) domain 1"/>
    <property type="match status" value="1"/>
</dbReference>
<dbReference type="InterPro" id="IPR011009">
    <property type="entry name" value="Kinase-like_dom_sf"/>
</dbReference>
<keyword evidence="5 6" id="KW-0067">ATP-binding</keyword>
<dbReference type="InterPro" id="IPR000719">
    <property type="entry name" value="Prot_kinase_dom"/>
</dbReference>
<organism evidence="9 10">
    <name type="scientific">Priapulus caudatus</name>
    <name type="common">Priapulid worm</name>
    <dbReference type="NCBI Taxonomy" id="37621"/>
    <lineage>
        <taxon>Eukaryota</taxon>
        <taxon>Metazoa</taxon>
        <taxon>Ecdysozoa</taxon>
        <taxon>Scalidophora</taxon>
        <taxon>Priapulida</taxon>
        <taxon>Priapulimorpha</taxon>
        <taxon>Priapulimorphida</taxon>
        <taxon>Priapulidae</taxon>
        <taxon>Priapulus</taxon>
    </lineage>
</organism>
<accession>A0ABM1EI25</accession>
<evidence type="ECO:0000256" key="7">
    <source>
        <dbReference type="RuleBase" id="RU000304"/>
    </source>
</evidence>
<dbReference type="RefSeq" id="XP_014671846.1">
    <property type="nucleotide sequence ID" value="XM_014816360.1"/>
</dbReference>
<dbReference type="GeneID" id="106812475"/>
<evidence type="ECO:0000256" key="1">
    <source>
        <dbReference type="ARBA" id="ARBA00022527"/>
    </source>
</evidence>
<dbReference type="PROSITE" id="PS50011">
    <property type="entry name" value="PROTEIN_KINASE_DOM"/>
    <property type="match status" value="1"/>
</dbReference>
<keyword evidence="9" id="KW-1185">Reference proteome</keyword>
<evidence type="ECO:0000256" key="2">
    <source>
        <dbReference type="ARBA" id="ARBA00022679"/>
    </source>
</evidence>
<keyword evidence="1 7" id="KW-0723">Serine/threonine-protein kinase</keyword>
<dbReference type="Gene3D" id="3.30.200.20">
    <property type="entry name" value="Phosphorylase Kinase, domain 1"/>
    <property type="match status" value="1"/>
</dbReference>
<dbReference type="PROSITE" id="PS00107">
    <property type="entry name" value="PROTEIN_KINASE_ATP"/>
    <property type="match status" value="1"/>
</dbReference>
<dbReference type="SMART" id="SM00220">
    <property type="entry name" value="S_TKc"/>
    <property type="match status" value="1"/>
</dbReference>
<evidence type="ECO:0000256" key="4">
    <source>
        <dbReference type="ARBA" id="ARBA00022777"/>
    </source>
</evidence>
<protein>
    <submittedName>
        <fullName evidence="10">Myosin light chain kinase 2, skeletal/cardiac muscle-like</fullName>
    </submittedName>
</protein>
<sequence length="332" mass="38255">MSIVVDESEPVGELVAPFEPRNISWRYKEKVSSLYQVFDEELGRGKFGAVYRCKEKKNGRILAAKYIKTARPADKKEVENEVALMQELQHPRLLQLYDAFDTGSEMILIMELITGGELFERVIDEEFLLTEKACVIFLRQICEGVSFMHSVNIIHLDMKPENILCVTRAGNRIKLIDFGLARKFDPNDTVKALFGTPEFVAPEVINYDRISPLTDMWSVGVITYILLSGLSPFMGDNDGETFGNISMVEYDFDDESFDEVSDDARDFIDKLLVLNQNKRMSAKEALRHRWLEKEEVRDTKLDKKKLKKYVIKRRWHKATNAILALRRMGANI</sequence>
<keyword evidence="3 6" id="KW-0547">Nucleotide-binding</keyword>
<dbReference type="Proteomes" id="UP000695022">
    <property type="component" value="Unplaced"/>
</dbReference>
<comment type="similarity">
    <text evidence="7">Belongs to the protein kinase superfamily.</text>
</comment>
<keyword evidence="4" id="KW-0418">Kinase</keyword>
<feature type="domain" description="Protein kinase" evidence="8">
    <location>
        <begin position="36"/>
        <end position="291"/>
    </location>
</feature>
<evidence type="ECO:0000313" key="10">
    <source>
        <dbReference type="RefSeq" id="XP_014671846.1"/>
    </source>
</evidence>
<name>A0ABM1EI25_PRICU</name>
<evidence type="ECO:0000256" key="6">
    <source>
        <dbReference type="PROSITE-ProRule" id="PRU10141"/>
    </source>
</evidence>
<evidence type="ECO:0000256" key="5">
    <source>
        <dbReference type="ARBA" id="ARBA00022840"/>
    </source>
</evidence>
<gene>
    <name evidence="10" type="primary">LOC106812475</name>
</gene>
<dbReference type="PANTHER" id="PTHR24342">
    <property type="entry name" value="SERINE/THREONINE-PROTEIN KINASE 17"/>
    <property type="match status" value="1"/>
</dbReference>
<dbReference type="PROSITE" id="PS00108">
    <property type="entry name" value="PROTEIN_KINASE_ST"/>
    <property type="match status" value="1"/>
</dbReference>
<reference evidence="10" key="1">
    <citation type="submission" date="2025-08" db="UniProtKB">
        <authorList>
            <consortium name="RefSeq"/>
        </authorList>
    </citation>
    <scope>IDENTIFICATION</scope>
</reference>
<keyword evidence="2" id="KW-0808">Transferase</keyword>
<proteinExistence type="inferred from homology"/>
<evidence type="ECO:0000259" key="8">
    <source>
        <dbReference type="PROSITE" id="PS50011"/>
    </source>
</evidence>
<evidence type="ECO:0000256" key="3">
    <source>
        <dbReference type="ARBA" id="ARBA00022741"/>
    </source>
</evidence>
<dbReference type="InterPro" id="IPR008271">
    <property type="entry name" value="Ser/Thr_kinase_AS"/>
</dbReference>
<dbReference type="CDD" id="cd14103">
    <property type="entry name" value="STKc_MLCK"/>
    <property type="match status" value="1"/>
</dbReference>
<dbReference type="Pfam" id="PF00069">
    <property type="entry name" value="Pkinase"/>
    <property type="match status" value="1"/>
</dbReference>
<dbReference type="SUPFAM" id="SSF56112">
    <property type="entry name" value="Protein kinase-like (PK-like)"/>
    <property type="match status" value="1"/>
</dbReference>
<dbReference type="InterPro" id="IPR017441">
    <property type="entry name" value="Protein_kinase_ATP_BS"/>
</dbReference>
<evidence type="ECO:0000313" key="9">
    <source>
        <dbReference type="Proteomes" id="UP000695022"/>
    </source>
</evidence>